<keyword evidence="2" id="KW-1185">Reference proteome</keyword>
<sequence>MTAPLDHSILELLRGSSLAPLIDRPVNDILRDMGLGPLPQIQGLPPLPDMPPMPTIDLSALTRPFTDLQSAFGTGVLNATGGKGIDPTQALTGITQGLQTATQLGMQALQMVMQLWQGMAAQQAAAKAGQAADNSADVAEQGIDQKAVLGEAAGSVAVGGALLAAIIAKYIATMIAASPLLGTPGGQYFLIAQTAESLAEATATVAKTKLEMLGHSANMTRAGRKRMITNAPSGVGSSAQDIQQLMQMVQPLMQFAQSGMQSATQLAPLLAPKVDPTKDKDAEAAKIKEDKLRAGDIAAHAGGPGPGAVKFGGGPGIAPVAAPLAPWGTNAAGSLPSGLGSSSPAVESAAMRAPVINPQTAAASGSPGYMPMGGAAGAAAAARGGDAGTVPTHLITAQHGDEVVGNIDGVSLPVVGAAEHVTEPPPDKELTL</sequence>
<organism evidence="1 2">
    <name type="scientific">Nocardia arthritidis</name>
    <dbReference type="NCBI Taxonomy" id="228602"/>
    <lineage>
        <taxon>Bacteria</taxon>
        <taxon>Bacillati</taxon>
        <taxon>Actinomycetota</taxon>
        <taxon>Actinomycetes</taxon>
        <taxon>Mycobacteriales</taxon>
        <taxon>Nocardiaceae</taxon>
        <taxon>Nocardia</taxon>
    </lineage>
</organism>
<dbReference type="EMBL" id="CP046172">
    <property type="protein sequence ID" value="QIS09002.1"/>
    <property type="molecule type" value="Genomic_DNA"/>
</dbReference>
<proteinExistence type="predicted"/>
<dbReference type="Proteomes" id="UP000503540">
    <property type="component" value="Chromosome"/>
</dbReference>
<gene>
    <name evidence="1" type="ORF">F5544_05450</name>
</gene>
<dbReference type="RefSeq" id="WP_167472168.1">
    <property type="nucleotide sequence ID" value="NZ_CP046172.1"/>
</dbReference>
<name>A0A6G9Y711_9NOCA</name>
<evidence type="ECO:0000313" key="2">
    <source>
        <dbReference type="Proteomes" id="UP000503540"/>
    </source>
</evidence>
<evidence type="ECO:0000313" key="1">
    <source>
        <dbReference type="EMBL" id="QIS09002.1"/>
    </source>
</evidence>
<dbReference type="AlphaFoldDB" id="A0A6G9Y711"/>
<reference evidence="1 2" key="1">
    <citation type="journal article" date="2019" name="ACS Chem. Biol.">
        <title>Identification and Mobilization of a Cryptic Antibiotic Biosynthesis Gene Locus from a Human-Pathogenic Nocardia Isolate.</title>
        <authorList>
            <person name="Herisse M."/>
            <person name="Ishida K."/>
            <person name="Porter J.L."/>
            <person name="Howden B."/>
            <person name="Hertweck C."/>
            <person name="Stinear T.P."/>
            <person name="Pidot S.J."/>
        </authorList>
    </citation>
    <scope>NUCLEOTIDE SEQUENCE [LARGE SCALE GENOMIC DNA]</scope>
    <source>
        <strain evidence="1 2">AUSMDU00012717</strain>
    </source>
</reference>
<protein>
    <submittedName>
        <fullName evidence="1">Uncharacterized protein</fullName>
    </submittedName>
</protein>
<accession>A0A6G9Y711</accession>
<dbReference type="KEGG" id="nah:F5544_05450"/>